<dbReference type="GO" id="GO:0015628">
    <property type="term" value="P:protein secretion by the type II secretion system"/>
    <property type="evidence" value="ECO:0007669"/>
    <property type="project" value="InterPro"/>
</dbReference>
<organism evidence="11 12">
    <name type="scientific">Psychrosphaera haliotis</name>
    <dbReference type="NCBI Taxonomy" id="555083"/>
    <lineage>
        <taxon>Bacteria</taxon>
        <taxon>Pseudomonadati</taxon>
        <taxon>Pseudomonadota</taxon>
        <taxon>Gammaproteobacteria</taxon>
        <taxon>Alteromonadales</taxon>
        <taxon>Pseudoalteromonadaceae</taxon>
        <taxon>Psychrosphaera</taxon>
    </lineage>
</organism>
<dbReference type="AlphaFoldDB" id="A0A6N8F9Y8"/>
<dbReference type="RefSeq" id="WP_155696690.1">
    <property type="nucleotide sequence ID" value="NZ_WOCD01000005.1"/>
</dbReference>
<evidence type="ECO:0000256" key="9">
    <source>
        <dbReference type="ARBA" id="ARBA00023136"/>
    </source>
</evidence>
<evidence type="ECO:0000256" key="5">
    <source>
        <dbReference type="ARBA" id="ARBA00022475"/>
    </source>
</evidence>
<evidence type="ECO:0000256" key="4">
    <source>
        <dbReference type="ARBA" id="ARBA00022448"/>
    </source>
</evidence>
<evidence type="ECO:0000256" key="2">
    <source>
        <dbReference type="ARBA" id="ARBA00007208"/>
    </source>
</evidence>
<evidence type="ECO:0000256" key="6">
    <source>
        <dbReference type="ARBA" id="ARBA00022519"/>
    </source>
</evidence>
<keyword evidence="4" id="KW-0813">Transport</keyword>
<dbReference type="InterPro" id="IPR022792">
    <property type="entry name" value="T2SS_protein-GspN"/>
</dbReference>
<keyword evidence="9" id="KW-0472">Membrane</keyword>
<sequence length="253" mass="27879">MSFKKLFSLFIVMLIVFSVLLTPVSFIAKYVDTPKNVAYQSLSGTLWSGRANVIQVDKWQFNSLTWDMNIAALFTGKLSFDIKFGQARDANQLSGKGTIGLGFNTLSLSEFTFRAPASAIRSELPIPTSELNGRVILDIDEFHMTSVTDPNEQMQMCDVLQGELLWTKAEVVFGQAMELGTIASKLSCNEGDVVATFDGSNKLGLEGNARIESPDSFGFQGFVKPDPSLPRDIHNGIKMFSQLDGQGRYPIKL</sequence>
<keyword evidence="5" id="KW-1003">Cell membrane</keyword>
<dbReference type="Pfam" id="PF01203">
    <property type="entry name" value="T2SSN"/>
    <property type="match status" value="1"/>
</dbReference>
<proteinExistence type="inferred from homology"/>
<comment type="caution">
    <text evidence="11">The sequence shown here is derived from an EMBL/GenBank/DDBJ whole genome shotgun (WGS) entry which is preliminary data.</text>
</comment>
<comment type="similarity">
    <text evidence="2">Belongs to the GSP N family.</text>
</comment>
<evidence type="ECO:0000313" key="12">
    <source>
        <dbReference type="Proteomes" id="UP000439994"/>
    </source>
</evidence>
<dbReference type="EMBL" id="WOCD01000005">
    <property type="protein sequence ID" value="MUH73425.1"/>
    <property type="molecule type" value="Genomic_DNA"/>
</dbReference>
<comment type="subcellular location">
    <subcellularLocation>
        <location evidence="1">Cell inner membrane</location>
    </subcellularLocation>
</comment>
<evidence type="ECO:0000256" key="8">
    <source>
        <dbReference type="ARBA" id="ARBA00022927"/>
    </source>
</evidence>
<reference evidence="11 12" key="1">
    <citation type="submission" date="2019-11" db="EMBL/GenBank/DDBJ databases">
        <title>P. haliotis isolates from Z. marina roots.</title>
        <authorList>
            <person name="Cohen M."/>
            <person name="Jospin G."/>
            <person name="Eisen J.A."/>
            <person name="Coil D.A."/>
        </authorList>
    </citation>
    <scope>NUCLEOTIDE SEQUENCE [LARGE SCALE GENOMIC DNA]</scope>
    <source>
        <strain evidence="11 12">UCD-MCMsp1aY</strain>
    </source>
</reference>
<evidence type="ECO:0000256" key="1">
    <source>
        <dbReference type="ARBA" id="ARBA00004533"/>
    </source>
</evidence>
<accession>A0A6N8F9Y8</accession>
<evidence type="ECO:0000256" key="3">
    <source>
        <dbReference type="ARBA" id="ARBA00021563"/>
    </source>
</evidence>
<evidence type="ECO:0000256" key="7">
    <source>
        <dbReference type="ARBA" id="ARBA00022692"/>
    </source>
</evidence>
<name>A0A6N8F9Y8_9GAMM</name>
<dbReference type="GO" id="GO:0005886">
    <property type="term" value="C:plasma membrane"/>
    <property type="evidence" value="ECO:0007669"/>
    <property type="project" value="UniProtKB-SubCell"/>
</dbReference>
<keyword evidence="12" id="KW-1185">Reference proteome</keyword>
<dbReference type="GO" id="GO:0015627">
    <property type="term" value="C:type II protein secretion system complex"/>
    <property type="evidence" value="ECO:0007669"/>
    <property type="project" value="InterPro"/>
</dbReference>
<keyword evidence="8" id="KW-0653">Protein transport</keyword>
<protein>
    <recommendedName>
        <fullName evidence="3">Type II secretion system protein N</fullName>
    </recommendedName>
    <alternativeName>
        <fullName evidence="10">General secretion pathway protein N</fullName>
    </alternativeName>
</protein>
<gene>
    <name evidence="11" type="ORF">GNP35_13595</name>
</gene>
<dbReference type="Proteomes" id="UP000439994">
    <property type="component" value="Unassembled WGS sequence"/>
</dbReference>
<dbReference type="OrthoDB" id="6118198at2"/>
<evidence type="ECO:0000313" key="11">
    <source>
        <dbReference type="EMBL" id="MUH73425.1"/>
    </source>
</evidence>
<keyword evidence="6" id="KW-0997">Cell inner membrane</keyword>
<evidence type="ECO:0000256" key="10">
    <source>
        <dbReference type="ARBA" id="ARBA00030772"/>
    </source>
</evidence>
<keyword evidence="7" id="KW-0812">Transmembrane</keyword>